<evidence type="ECO:0000256" key="5">
    <source>
        <dbReference type="ARBA" id="ARBA00023242"/>
    </source>
</evidence>
<accession>A0A814EBX9</accession>
<protein>
    <recommendedName>
        <fullName evidence="7">Chromo domain-containing protein</fullName>
    </recommendedName>
</protein>
<reference evidence="8" key="1">
    <citation type="submission" date="2021-02" db="EMBL/GenBank/DDBJ databases">
        <authorList>
            <person name="Nowell W R."/>
        </authorList>
    </citation>
    <scope>NUCLEOTIDE SEQUENCE</scope>
    <source>
        <strain evidence="8">Ploen Becks lab</strain>
    </source>
</reference>
<dbReference type="InterPro" id="IPR000953">
    <property type="entry name" value="Chromo/chromo_shadow_dom"/>
</dbReference>
<organism evidence="8 9">
    <name type="scientific">Brachionus calyciflorus</name>
    <dbReference type="NCBI Taxonomy" id="104777"/>
    <lineage>
        <taxon>Eukaryota</taxon>
        <taxon>Metazoa</taxon>
        <taxon>Spiralia</taxon>
        <taxon>Gnathifera</taxon>
        <taxon>Rotifera</taxon>
        <taxon>Eurotatoria</taxon>
        <taxon>Monogononta</taxon>
        <taxon>Pseudotrocha</taxon>
        <taxon>Ploima</taxon>
        <taxon>Brachionidae</taxon>
        <taxon>Brachionus</taxon>
    </lineage>
</organism>
<evidence type="ECO:0000256" key="1">
    <source>
        <dbReference type="ARBA" id="ARBA00004123"/>
    </source>
</evidence>
<feature type="domain" description="Chromo" evidence="7">
    <location>
        <begin position="15"/>
        <end position="83"/>
    </location>
</feature>
<dbReference type="InterPro" id="IPR008676">
    <property type="entry name" value="MRG"/>
</dbReference>
<feature type="non-terminal residue" evidence="8">
    <location>
        <position position="294"/>
    </location>
</feature>
<evidence type="ECO:0000313" key="8">
    <source>
        <dbReference type="EMBL" id="CAF0966753.1"/>
    </source>
</evidence>
<dbReference type="Proteomes" id="UP000663879">
    <property type="component" value="Unassembled WGS sequence"/>
</dbReference>
<dbReference type="Gene3D" id="1.10.274.30">
    <property type="entry name" value="MRG domain"/>
    <property type="match status" value="1"/>
</dbReference>
<evidence type="ECO:0000313" key="9">
    <source>
        <dbReference type="Proteomes" id="UP000663879"/>
    </source>
</evidence>
<keyword evidence="4" id="KW-0804">Transcription</keyword>
<evidence type="ECO:0000256" key="4">
    <source>
        <dbReference type="ARBA" id="ARBA00023163"/>
    </source>
</evidence>
<dbReference type="Pfam" id="PF05712">
    <property type="entry name" value="MRG"/>
    <property type="match status" value="1"/>
</dbReference>
<proteinExistence type="predicted"/>
<dbReference type="GO" id="GO:0006355">
    <property type="term" value="P:regulation of DNA-templated transcription"/>
    <property type="evidence" value="ECO:0007669"/>
    <property type="project" value="InterPro"/>
</dbReference>
<dbReference type="OrthoDB" id="124855at2759"/>
<keyword evidence="3" id="KW-0805">Transcription regulation</keyword>
<evidence type="ECO:0000256" key="3">
    <source>
        <dbReference type="ARBA" id="ARBA00023015"/>
    </source>
</evidence>
<feature type="non-terminal residue" evidence="8">
    <location>
        <position position="1"/>
    </location>
</feature>
<keyword evidence="9" id="KW-1185">Reference proteome</keyword>
<dbReference type="GO" id="GO:0006325">
    <property type="term" value="P:chromatin organization"/>
    <property type="evidence" value="ECO:0007669"/>
    <property type="project" value="UniProtKB-KW"/>
</dbReference>
<dbReference type="PANTHER" id="PTHR10880:SF48">
    <property type="entry name" value="MORTALITY FACTOR 4 LIKE 2"/>
    <property type="match status" value="1"/>
</dbReference>
<dbReference type="AlphaFoldDB" id="A0A814EBX9"/>
<dbReference type="InterPro" id="IPR026541">
    <property type="entry name" value="MRG_dom"/>
</dbReference>
<dbReference type="InterPro" id="IPR038217">
    <property type="entry name" value="MRG_C_sf"/>
</dbReference>
<keyword evidence="5" id="KW-0539">Nucleus</keyword>
<dbReference type="GO" id="GO:0005634">
    <property type="term" value="C:nucleus"/>
    <property type="evidence" value="ECO:0007669"/>
    <property type="project" value="UniProtKB-SubCell"/>
</dbReference>
<dbReference type="PANTHER" id="PTHR10880">
    <property type="entry name" value="MORTALITY FACTOR 4-LIKE PROTEIN"/>
    <property type="match status" value="1"/>
</dbReference>
<evidence type="ECO:0000256" key="6">
    <source>
        <dbReference type="SAM" id="MobiDB-lite"/>
    </source>
</evidence>
<evidence type="ECO:0000256" key="2">
    <source>
        <dbReference type="ARBA" id="ARBA00022853"/>
    </source>
</evidence>
<dbReference type="InterPro" id="IPR016197">
    <property type="entry name" value="Chromo-like_dom_sf"/>
</dbReference>
<dbReference type="Pfam" id="PF22732">
    <property type="entry name" value="MSL3_chromo-like"/>
    <property type="match status" value="1"/>
</dbReference>
<dbReference type="GO" id="GO:0035267">
    <property type="term" value="C:NuA4 histone acetyltransferase complex"/>
    <property type="evidence" value="ECO:0007669"/>
    <property type="project" value="TreeGrafter"/>
</dbReference>
<dbReference type="SUPFAM" id="SSF54160">
    <property type="entry name" value="Chromo domain-like"/>
    <property type="match status" value="1"/>
</dbReference>
<dbReference type="InterPro" id="IPR053820">
    <property type="entry name" value="MSL3_chromo-like"/>
</dbReference>
<evidence type="ECO:0000259" key="7">
    <source>
        <dbReference type="SMART" id="SM00298"/>
    </source>
</evidence>
<dbReference type="SMART" id="SM00298">
    <property type="entry name" value="CHROMO"/>
    <property type="match status" value="1"/>
</dbReference>
<feature type="region of interest" description="Disordered" evidence="6">
    <location>
        <begin position="81"/>
        <end position="109"/>
    </location>
</feature>
<dbReference type="PROSITE" id="PS51640">
    <property type="entry name" value="MRG"/>
    <property type="match status" value="1"/>
</dbReference>
<comment type="subcellular location">
    <subcellularLocation>
        <location evidence="1">Nucleus</location>
    </subcellularLocation>
</comment>
<dbReference type="EMBL" id="CAJNOC010003079">
    <property type="protein sequence ID" value="CAF0966753.1"/>
    <property type="molecule type" value="Genomic_DNA"/>
</dbReference>
<gene>
    <name evidence="8" type="ORF">OXX778_LOCUS14702</name>
</gene>
<name>A0A814EBX9_9BILA</name>
<dbReference type="PIRSF" id="PIRSF038133">
    <property type="entry name" value="HAT_Nua4_EAF3/MRG15"/>
    <property type="match status" value="1"/>
</dbReference>
<comment type="caution">
    <text evidence="8">The sequence shown here is derived from an EMBL/GenBank/DDBJ whole genome shotgun (WGS) entry which is preliminary data.</text>
</comment>
<dbReference type="Gene3D" id="2.30.30.140">
    <property type="match status" value="1"/>
</dbReference>
<sequence length="294" mass="34835">MKNSKTKSSSCQPKFLEGEKILCYHGTFIYEAKCIKFEKMRSNEFQYFVHYSGWNKNWDEWVPAKRILKFNSENLKKQQQLKTDSKRKLANSKKTAKQKEDCSSSSSSTCSAYETVNSFNLAERNGCRTRKRSHPDELKSDTIENNKKICVMDLNLNQLDKINNLECTFKNRILMPENLRILLIDDFDFIIQQNRIVQLPSKKSVVNILNEYIDYKLNKGYLDEWDHIDENKLEEHNKYAEKLNETVNGLIRYFNIMLGSQLLYKFERLQYSDMLNLKKPMSEIYGPIHFVRLI</sequence>
<keyword evidence="2" id="KW-0156">Chromatin regulator</keyword>